<feature type="region of interest" description="Disordered" evidence="1">
    <location>
        <begin position="877"/>
        <end position="897"/>
    </location>
</feature>
<feature type="compositionally biased region" description="Low complexity" evidence="1">
    <location>
        <begin position="433"/>
        <end position="447"/>
    </location>
</feature>
<sequence>MRIACLQFAPQVGDVNNNLNRADAVLSKANKEELEGLDLLVLPQLAFSGYNFKSLAHISPFLEYAGSGISSLWARTIALKYNCVVSVGYPEKVDVRSHWPCSPEYYNSTIMVNGDGETIANYRQSFLYYIDETWALEGRDGFFQGYIPNLGRTAMGICMDINPYKFEAPWHAFEFAFHILEIDANLVIVNMAWATRDNPREFSRVPQEPDMDTLRYWVERLEPVIRAETAEEIIVVFCNRCGIEDDLQYAGTSAVQGIKKGEVSVYGLLGRGVKELLIVDTDKPPFAKLVRSFEPEVTVAGSREHGSQTSSPAHKTGENVISATREFESAPKLASSSLRSSKPTSLRVRIPPTTRFGAGEKLPEAESPVVETPTAPSPTPHSLRPKLTIPSPDPTFDTREATPYPHDHMTAGWPPLIIGGNVTAKVERLSPATPSAEAFEPSPASSTTRKYFWTPSSNVKEPPTERRRLPTVPDSSALRTRTPQKKSPRTSSRQQEFTNDASTKTKIESRRPVSDGPRAVDAVVDVLDKHPTQVFSCDSKYEVKELDENDFKSNSSVQLPWPDAKETSEELQKPPTSELELRPGRRASDGSVFHRPRSPKSRNASRDRSHRLDLMLERRQNASQASIPIAASPSCFSTTVLPLPDLGPGFGPASLGLQKVDHTVLALRETPTNSSRLFRSRSYSAEIDIRAPVFASHPGLVGGSPIRRPETAMGIQTSDQGVALRHSYHRSRDISRGRQPGKTQLSDRSNSTRTPSFTRQYSQGKRSASMQSVSTNYHHGSTSTRVIFTPAENLAPARASMENSDDIVAFISRATHDCPVHRRRHENDKDERLEHPPSPDRGSVYEVSLPASVHTLAELLVQTTASSRRSSFPILDIAKTPNSSQEFDPPTPRAMVV</sequence>
<dbReference type="PROSITE" id="PS50263">
    <property type="entry name" value="CN_HYDROLASE"/>
    <property type="match status" value="1"/>
</dbReference>
<dbReference type="Gene3D" id="3.60.110.10">
    <property type="entry name" value="Carbon-nitrogen hydrolase"/>
    <property type="match status" value="1"/>
</dbReference>
<proteinExistence type="predicted"/>
<dbReference type="CDD" id="cd07566">
    <property type="entry name" value="ScNTA1_like"/>
    <property type="match status" value="1"/>
</dbReference>
<dbReference type="InterPro" id="IPR036526">
    <property type="entry name" value="C-N_Hydrolase_sf"/>
</dbReference>
<organism evidence="3 4">
    <name type="scientific">Phialemonium thermophilum</name>
    <dbReference type="NCBI Taxonomy" id="223376"/>
    <lineage>
        <taxon>Eukaryota</taxon>
        <taxon>Fungi</taxon>
        <taxon>Dikarya</taxon>
        <taxon>Ascomycota</taxon>
        <taxon>Pezizomycotina</taxon>
        <taxon>Sordariomycetes</taxon>
        <taxon>Sordariomycetidae</taxon>
        <taxon>Cephalothecales</taxon>
        <taxon>Cephalothecaceae</taxon>
        <taxon>Phialemonium</taxon>
    </lineage>
</organism>
<feature type="region of interest" description="Disordered" evidence="1">
    <location>
        <begin position="821"/>
        <end position="842"/>
    </location>
</feature>
<feature type="region of interest" description="Disordered" evidence="1">
    <location>
        <begin position="550"/>
        <end position="609"/>
    </location>
</feature>
<feature type="compositionally biased region" description="Basic and acidic residues" evidence="1">
    <location>
        <begin position="563"/>
        <end position="572"/>
    </location>
</feature>
<feature type="region of interest" description="Disordered" evidence="1">
    <location>
        <begin position="331"/>
        <end position="401"/>
    </location>
</feature>
<feature type="region of interest" description="Disordered" evidence="1">
    <location>
        <begin position="728"/>
        <end position="778"/>
    </location>
</feature>
<protein>
    <recommendedName>
        <fullName evidence="2">CN hydrolase domain-containing protein</fullName>
    </recommendedName>
</protein>
<evidence type="ECO:0000313" key="4">
    <source>
        <dbReference type="Proteomes" id="UP001586593"/>
    </source>
</evidence>
<feature type="compositionally biased region" description="Polar residues" evidence="1">
    <location>
        <begin position="489"/>
        <end position="502"/>
    </location>
</feature>
<feature type="compositionally biased region" description="Basic and acidic residues" evidence="1">
    <location>
        <begin position="821"/>
        <end position="838"/>
    </location>
</feature>
<evidence type="ECO:0000256" key="1">
    <source>
        <dbReference type="SAM" id="MobiDB-lite"/>
    </source>
</evidence>
<feature type="domain" description="CN hydrolase" evidence="2">
    <location>
        <begin position="1"/>
        <end position="283"/>
    </location>
</feature>
<dbReference type="InterPro" id="IPR003010">
    <property type="entry name" value="C-N_Hydrolase"/>
</dbReference>
<feature type="compositionally biased region" description="Basic and acidic residues" evidence="1">
    <location>
        <begin position="503"/>
        <end position="513"/>
    </location>
</feature>
<dbReference type="EMBL" id="JAZHXJ010000004">
    <property type="protein sequence ID" value="KAL1884174.1"/>
    <property type="molecule type" value="Genomic_DNA"/>
</dbReference>
<feature type="region of interest" description="Disordered" evidence="1">
    <location>
        <begin position="300"/>
        <end position="319"/>
    </location>
</feature>
<dbReference type="SUPFAM" id="SSF56317">
    <property type="entry name" value="Carbon-nitrogen hydrolase"/>
    <property type="match status" value="1"/>
</dbReference>
<dbReference type="PANTHER" id="PTHR11750">
    <property type="entry name" value="PROTEIN N-TERMINAL AMIDASE"/>
    <property type="match status" value="1"/>
</dbReference>
<dbReference type="Pfam" id="PF00795">
    <property type="entry name" value="CN_hydrolase"/>
    <property type="match status" value="1"/>
</dbReference>
<dbReference type="Proteomes" id="UP001586593">
    <property type="component" value="Unassembled WGS sequence"/>
</dbReference>
<accession>A0ABR3Y817</accession>
<comment type="caution">
    <text evidence="3">The sequence shown here is derived from an EMBL/GenBank/DDBJ whole genome shotgun (WGS) entry which is preliminary data.</text>
</comment>
<name>A0ABR3Y817_9PEZI</name>
<dbReference type="InterPro" id="IPR039703">
    <property type="entry name" value="Nta1"/>
</dbReference>
<dbReference type="PANTHER" id="PTHR11750:SF26">
    <property type="entry name" value="PROTEIN N-TERMINAL AMIDASE"/>
    <property type="match status" value="1"/>
</dbReference>
<feature type="region of interest" description="Disordered" evidence="1">
    <location>
        <begin position="433"/>
        <end position="517"/>
    </location>
</feature>
<feature type="compositionally biased region" description="Polar residues" evidence="1">
    <location>
        <begin position="741"/>
        <end position="778"/>
    </location>
</feature>
<feature type="compositionally biased region" description="Low complexity" evidence="1">
    <location>
        <begin position="331"/>
        <end position="347"/>
    </location>
</feature>
<keyword evidence="4" id="KW-1185">Reference proteome</keyword>
<feature type="compositionally biased region" description="Basic and acidic residues" evidence="1">
    <location>
        <begin position="579"/>
        <end position="588"/>
    </location>
</feature>
<evidence type="ECO:0000259" key="2">
    <source>
        <dbReference type="PROSITE" id="PS50263"/>
    </source>
</evidence>
<evidence type="ECO:0000313" key="3">
    <source>
        <dbReference type="EMBL" id="KAL1884174.1"/>
    </source>
</evidence>
<gene>
    <name evidence="3" type="ORF">VTK73DRAFT_6843</name>
</gene>
<reference evidence="3 4" key="1">
    <citation type="journal article" date="2024" name="Commun. Biol.">
        <title>Comparative genomic analysis of thermophilic fungi reveals convergent evolutionary adaptations and gene losses.</title>
        <authorList>
            <person name="Steindorff A.S."/>
            <person name="Aguilar-Pontes M.V."/>
            <person name="Robinson A.J."/>
            <person name="Andreopoulos B."/>
            <person name="LaButti K."/>
            <person name="Kuo A."/>
            <person name="Mondo S."/>
            <person name="Riley R."/>
            <person name="Otillar R."/>
            <person name="Haridas S."/>
            <person name="Lipzen A."/>
            <person name="Grimwood J."/>
            <person name="Schmutz J."/>
            <person name="Clum A."/>
            <person name="Reid I.D."/>
            <person name="Moisan M.C."/>
            <person name="Butler G."/>
            <person name="Nguyen T.T.M."/>
            <person name="Dewar K."/>
            <person name="Conant G."/>
            <person name="Drula E."/>
            <person name="Henrissat B."/>
            <person name="Hansel C."/>
            <person name="Singer S."/>
            <person name="Hutchinson M.I."/>
            <person name="de Vries R.P."/>
            <person name="Natvig D.O."/>
            <person name="Powell A.J."/>
            <person name="Tsang A."/>
            <person name="Grigoriev I.V."/>
        </authorList>
    </citation>
    <scope>NUCLEOTIDE SEQUENCE [LARGE SCALE GENOMIC DNA]</scope>
    <source>
        <strain evidence="3 4">ATCC 24622</strain>
    </source>
</reference>